<dbReference type="Proteomes" id="UP000033944">
    <property type="component" value="Unassembled WGS sequence"/>
</dbReference>
<evidence type="ECO:0000313" key="2">
    <source>
        <dbReference type="Proteomes" id="UP000033944"/>
    </source>
</evidence>
<dbReference type="AlphaFoldDB" id="A0A0G0LDX9"/>
<dbReference type="SUPFAM" id="SSF69322">
    <property type="entry name" value="Tricorn protease domain 2"/>
    <property type="match status" value="1"/>
</dbReference>
<evidence type="ECO:0000313" key="1">
    <source>
        <dbReference type="EMBL" id="KKQ86125.1"/>
    </source>
</evidence>
<reference evidence="1 2" key="1">
    <citation type="journal article" date="2015" name="Nature">
        <title>rRNA introns, odd ribosomes, and small enigmatic genomes across a large radiation of phyla.</title>
        <authorList>
            <person name="Brown C.T."/>
            <person name="Hug L.A."/>
            <person name="Thomas B.C."/>
            <person name="Sharon I."/>
            <person name="Castelle C.J."/>
            <person name="Singh A."/>
            <person name="Wilkins M.J."/>
            <person name="Williams K.H."/>
            <person name="Banfield J.F."/>
        </authorList>
    </citation>
    <scope>NUCLEOTIDE SEQUENCE [LARGE SCALE GENOMIC DNA]</scope>
</reference>
<organism evidence="1 2">
    <name type="scientific">Candidatus Woesebacteria bacterium GW2011_GWB1_38_8b</name>
    <dbReference type="NCBI Taxonomy" id="1618571"/>
    <lineage>
        <taxon>Bacteria</taxon>
        <taxon>Candidatus Woeseibacteriota</taxon>
    </lineage>
</organism>
<sequence length="272" mass="30534">MIDPVLRERWDNKTGQWELDLYQYLNGDVSFVRTLTVNFDEDFRNPSFAKDDCIFAAQVKTGSGWEIRVYTLGMSRVDHGFDVEQEMYEPEVALVEGDPILARGANGWLYKLDYRTGEVEAVGLKGSYPHSVPVSDTEFRFAYTNQSGNLSIVYEDGKRFDYEMKCDRPEILPDGTGVFCREVEDGLGLFTPLSSATMQPNRLATSWVISYYRSGFASFALDPDGTLHGVLANEAGFYFSPDLWEDVPLNVSSLGFGTDWGSTNPVMANPLP</sequence>
<gene>
    <name evidence="1" type="ORF">UT10_C0031G0007</name>
</gene>
<comment type="caution">
    <text evidence="1">The sequence shown here is derived from an EMBL/GenBank/DDBJ whole genome shotgun (WGS) entry which is preliminary data.</text>
</comment>
<accession>A0A0G0LDX9</accession>
<protein>
    <submittedName>
        <fullName evidence="1">Uncharacterized protein</fullName>
    </submittedName>
</protein>
<proteinExistence type="predicted"/>
<name>A0A0G0LDX9_9BACT</name>
<dbReference type="EMBL" id="LBVN01000031">
    <property type="protein sequence ID" value="KKQ86125.1"/>
    <property type="molecule type" value="Genomic_DNA"/>
</dbReference>